<comment type="caution">
    <text evidence="1">The sequence shown here is derived from an EMBL/GenBank/DDBJ whole genome shotgun (WGS) entry which is preliminary data.</text>
</comment>
<reference evidence="1" key="1">
    <citation type="submission" date="2022-07" db="EMBL/GenBank/DDBJ databases">
        <title>Genome Sequence of Phlebia brevispora.</title>
        <authorList>
            <person name="Buettner E."/>
        </authorList>
    </citation>
    <scope>NUCLEOTIDE SEQUENCE</scope>
    <source>
        <strain evidence="1">MPL23</strain>
    </source>
</reference>
<organism evidence="1 2">
    <name type="scientific">Phlebia brevispora</name>
    <dbReference type="NCBI Taxonomy" id="194682"/>
    <lineage>
        <taxon>Eukaryota</taxon>
        <taxon>Fungi</taxon>
        <taxon>Dikarya</taxon>
        <taxon>Basidiomycota</taxon>
        <taxon>Agaricomycotina</taxon>
        <taxon>Agaricomycetes</taxon>
        <taxon>Polyporales</taxon>
        <taxon>Meruliaceae</taxon>
        <taxon>Phlebia</taxon>
    </lineage>
</organism>
<protein>
    <submittedName>
        <fullName evidence="1">Uncharacterized protein</fullName>
    </submittedName>
</protein>
<name>A0ACC1TBA3_9APHY</name>
<dbReference type="Proteomes" id="UP001148662">
    <property type="component" value="Unassembled WGS sequence"/>
</dbReference>
<accession>A0ACC1TBA3</accession>
<proteinExistence type="predicted"/>
<evidence type="ECO:0000313" key="2">
    <source>
        <dbReference type="Proteomes" id="UP001148662"/>
    </source>
</evidence>
<dbReference type="EMBL" id="JANHOG010000175">
    <property type="protein sequence ID" value="KAJ3557229.1"/>
    <property type="molecule type" value="Genomic_DNA"/>
</dbReference>
<sequence length="743" mass="82136">MAPDSPAKASAVWKGKARATEEDYSDLDPVITYRHLHSRNLGVKDPLRVIALCDSDAFYAACEQVRLGIDPSRPLVVRQWDSLIAVNYPARKYGISRMDKVNDALKRCPHLVVQHVATYREGDAEPGYWDNPDTLTHKVSLDYYRRESWKIYHMFKDGMPTAEIEKASIDEAFIDFTRPVRDEILKRYPYLAEVPADAPLGKDSPLPPPPPVLWEGLGTVIPVNPPPPLPAPSAQTSGEPAVQDGTSKAAEATQQPTATSAIESTEDSSGVEEDDSPTTWHDIALSISAELMAKMRHEIYNELGYTMTADLQGIARNKFLAKVGLTASYKKPNSQSILRNAAIPNYLRPLPFQKIRFLGGKLGAALAEEYDVKTVGDLLTVTLDEMQSRFGEESIWVWEILQGIDRTEVKEKPPVTKSMLASKNLPKPITKAEEGHHWIRVLAAELALRLREARESIPALWPKSIVLHVRQGYETMRSKQVPFPFVREITVDLIAAAGDRLWKELIGAETSRAAGMKITNVQLSFSGIESMETGQKRIEGFFSPPTAKPQSTVDGAEDHWLQGPPSTSTKPPSGVKRKRPSSSLRDDTNSEKPDLAYAGSVDVDVEKRATSAITPSSVLSFVCDRCGKHISLPDSVIHSGDNGSDGGTTSEAAIREEAQARLARLRSEHDDFHFAQDLDQNGHKSDNKSNGNKRRTIRPNESSSATGQQNTGKRRKKPSPRNSTEKDGKEPKGIARFFMQGPK</sequence>
<keyword evidence="2" id="KW-1185">Reference proteome</keyword>
<gene>
    <name evidence="1" type="ORF">NM688_g1585</name>
</gene>
<evidence type="ECO:0000313" key="1">
    <source>
        <dbReference type="EMBL" id="KAJ3557229.1"/>
    </source>
</evidence>